<evidence type="ECO:0000313" key="1">
    <source>
        <dbReference type="EMBL" id="MBB3182942.1"/>
    </source>
</evidence>
<reference evidence="1 2" key="1">
    <citation type="submission" date="2020-08" db="EMBL/GenBank/DDBJ databases">
        <title>Genomic Encyclopedia of Type Strains, Phase III (KMG-III): the genomes of soil and plant-associated and newly described type strains.</title>
        <authorList>
            <person name="Whitman W."/>
        </authorList>
    </citation>
    <scope>NUCLEOTIDE SEQUENCE [LARGE SCALE GENOMIC DNA]</scope>
    <source>
        <strain evidence="1 2">CECT 7341</strain>
    </source>
</reference>
<dbReference type="AlphaFoldDB" id="A0A7W5GY57"/>
<evidence type="ECO:0000313" key="2">
    <source>
        <dbReference type="Proteomes" id="UP000563050"/>
    </source>
</evidence>
<dbReference type="Pfam" id="PF22752">
    <property type="entry name" value="DUF488-N3i"/>
    <property type="match status" value="1"/>
</dbReference>
<name>A0A7W5GY57_9GAMM</name>
<dbReference type="EMBL" id="JACHXQ010000001">
    <property type="protein sequence ID" value="MBB3182942.1"/>
    <property type="molecule type" value="Genomic_DNA"/>
</dbReference>
<dbReference type="Proteomes" id="UP000563050">
    <property type="component" value="Unassembled WGS sequence"/>
</dbReference>
<gene>
    <name evidence="1" type="ORF">FHR95_000466</name>
</gene>
<protein>
    <submittedName>
        <fullName evidence="1">Uncharacterized protein YeaO (DUF488 family)</fullName>
    </submittedName>
</protein>
<comment type="caution">
    <text evidence="1">The sequence shown here is derived from an EMBL/GenBank/DDBJ whole genome shotgun (WGS) entry which is preliminary data.</text>
</comment>
<keyword evidence="2" id="KW-1185">Reference proteome</keyword>
<proteinExistence type="predicted"/>
<organism evidence="1 2">
    <name type="scientific">Halomonas fontilapidosi</name>
    <dbReference type="NCBI Taxonomy" id="616675"/>
    <lineage>
        <taxon>Bacteria</taxon>
        <taxon>Pseudomonadati</taxon>
        <taxon>Pseudomonadota</taxon>
        <taxon>Gammaproteobacteria</taxon>
        <taxon>Oceanospirillales</taxon>
        <taxon>Halomonadaceae</taxon>
        <taxon>Halomonas</taxon>
    </lineage>
</organism>
<dbReference type="InterPro" id="IPR052552">
    <property type="entry name" value="YeaO-like"/>
</dbReference>
<sequence>MAYDIVLNRIYQPIAAEDGNGVGARVRRTHRESVSARLSRRLPRGQRRSTRLAHQLGEISAEVFFTRYRGELREAPENLIPLMRHARQGRLTLLSAARDLEG</sequence>
<accession>A0A7W5GY57</accession>
<dbReference type="RefSeq" id="WP_183313209.1">
    <property type="nucleotide sequence ID" value="NZ_JACHXQ010000001.1"/>
</dbReference>